<dbReference type="RefSeq" id="WP_158193989.1">
    <property type="nucleotide sequence ID" value="NZ_CP046908.1"/>
</dbReference>
<evidence type="ECO:0000256" key="4">
    <source>
        <dbReference type="ARBA" id="ARBA00023136"/>
    </source>
</evidence>
<dbReference type="EMBL" id="CP046908">
    <property type="protein sequence ID" value="QGZ35034.1"/>
    <property type="molecule type" value="Genomic_DNA"/>
</dbReference>
<evidence type="ECO:0000256" key="3">
    <source>
        <dbReference type="ARBA" id="ARBA00022729"/>
    </source>
</evidence>
<comment type="subcellular location">
    <subcellularLocation>
        <location evidence="1">Cell outer membrane</location>
    </subcellularLocation>
</comment>
<feature type="signal peptide" evidence="6">
    <location>
        <begin position="1"/>
        <end position="28"/>
    </location>
</feature>
<feature type="chain" id="PRO_5032856232" evidence="6">
    <location>
        <begin position="29"/>
        <end position="276"/>
    </location>
</feature>
<keyword evidence="3 6" id="KW-0732">Signal</keyword>
<dbReference type="Proteomes" id="UP000435648">
    <property type="component" value="Chromosome"/>
</dbReference>
<accession>A0A857C7S1</accession>
<keyword evidence="4" id="KW-0472">Membrane</keyword>
<evidence type="ECO:0000256" key="1">
    <source>
        <dbReference type="ARBA" id="ARBA00004442"/>
    </source>
</evidence>
<evidence type="ECO:0000256" key="6">
    <source>
        <dbReference type="SAM" id="SignalP"/>
    </source>
</evidence>
<evidence type="ECO:0000256" key="2">
    <source>
        <dbReference type="ARBA" id="ARBA00005722"/>
    </source>
</evidence>
<dbReference type="AlphaFoldDB" id="A0A857C7S1"/>
<comment type="similarity">
    <text evidence="2">Belongs to the MipA/OmpV family.</text>
</comment>
<dbReference type="InterPro" id="IPR010583">
    <property type="entry name" value="MipA"/>
</dbReference>
<sequence length="276" mass="29490">MRKNTFVSALTAAAILAGASLAAPAALAQDGMAAPQDMPLPSRQYVIDVGVGALVSPRYEGADRMMVSPLPIISVGRFYLPGFGQVSDGEKTTRGVFFFPSFSFVGERKASDSVKLTGTNKIDWALELGLGAGFRYDWFRAFVELRQGINGHTGQVGQVGADVILNPLERLEIAFGPRADFASGDYMSTYFGVTAAEAAASLGNLTAYKASGGFKSIGLSARASYAVTDTTALHLQAGWDRYIGDARKSPIVRRGHENQFTIGAGVTYRFSFDLFN</sequence>
<reference evidence="7 8" key="1">
    <citation type="submission" date="2019-12" db="EMBL/GenBank/DDBJ databases">
        <title>The genome of Stappia indica PHM037.</title>
        <authorList>
            <person name="Kacar D."/>
            <person name="Galan B."/>
            <person name="Canedo L."/>
            <person name="Rodriguez P."/>
            <person name="de la Calle F."/>
            <person name="Garcia J.L."/>
        </authorList>
    </citation>
    <scope>NUCLEOTIDE SEQUENCE [LARGE SCALE GENOMIC DNA]</scope>
    <source>
        <strain evidence="7 8">PHM037</strain>
    </source>
</reference>
<evidence type="ECO:0000256" key="5">
    <source>
        <dbReference type="ARBA" id="ARBA00023237"/>
    </source>
</evidence>
<dbReference type="SUPFAM" id="SSF56925">
    <property type="entry name" value="OMPA-like"/>
    <property type="match status" value="1"/>
</dbReference>
<evidence type="ECO:0000313" key="7">
    <source>
        <dbReference type="EMBL" id="QGZ35034.1"/>
    </source>
</evidence>
<evidence type="ECO:0000313" key="8">
    <source>
        <dbReference type="Proteomes" id="UP000435648"/>
    </source>
</evidence>
<protein>
    <submittedName>
        <fullName evidence="7">MipA/OmpV family protein</fullName>
    </submittedName>
</protein>
<dbReference type="Pfam" id="PF06629">
    <property type="entry name" value="MipA"/>
    <property type="match status" value="1"/>
</dbReference>
<dbReference type="OrthoDB" id="5462484at2"/>
<organism evidence="7 8">
    <name type="scientific">Stappia indica</name>
    <dbReference type="NCBI Taxonomy" id="538381"/>
    <lineage>
        <taxon>Bacteria</taxon>
        <taxon>Pseudomonadati</taxon>
        <taxon>Pseudomonadota</taxon>
        <taxon>Alphaproteobacteria</taxon>
        <taxon>Hyphomicrobiales</taxon>
        <taxon>Stappiaceae</taxon>
        <taxon>Stappia</taxon>
    </lineage>
</organism>
<keyword evidence="5" id="KW-0998">Cell outer membrane</keyword>
<gene>
    <name evidence="7" type="ORF">GH266_11270</name>
</gene>
<dbReference type="PANTHER" id="PTHR38776">
    <property type="entry name" value="MLTA-INTERACTING PROTEIN-RELATED"/>
    <property type="match status" value="1"/>
</dbReference>
<dbReference type="KEGG" id="siw:GH266_11270"/>
<proteinExistence type="inferred from homology"/>
<dbReference type="GO" id="GO:0009279">
    <property type="term" value="C:cell outer membrane"/>
    <property type="evidence" value="ECO:0007669"/>
    <property type="project" value="UniProtKB-SubCell"/>
</dbReference>
<dbReference type="InterPro" id="IPR011250">
    <property type="entry name" value="OMP/PagP_B-barrel"/>
</dbReference>
<dbReference type="PANTHER" id="PTHR38776:SF1">
    <property type="entry name" value="MLTA-INTERACTING PROTEIN-RELATED"/>
    <property type="match status" value="1"/>
</dbReference>
<name>A0A857C7S1_9HYPH</name>